<dbReference type="GO" id="GO:0008168">
    <property type="term" value="F:methyltransferase activity"/>
    <property type="evidence" value="ECO:0007669"/>
    <property type="project" value="TreeGrafter"/>
</dbReference>
<proteinExistence type="predicted"/>
<dbReference type="CDD" id="cd02440">
    <property type="entry name" value="AdoMet_MTases"/>
    <property type="match status" value="1"/>
</dbReference>
<evidence type="ECO:0000313" key="1">
    <source>
        <dbReference type="EMBL" id="PGH18127.1"/>
    </source>
</evidence>
<dbReference type="Pfam" id="PF13489">
    <property type="entry name" value="Methyltransf_23"/>
    <property type="match status" value="1"/>
</dbReference>
<dbReference type="Gene3D" id="3.40.50.150">
    <property type="entry name" value="Vaccinia Virus protein VP39"/>
    <property type="match status" value="1"/>
</dbReference>
<dbReference type="AlphaFoldDB" id="A0A2B7YC08"/>
<evidence type="ECO:0008006" key="3">
    <source>
        <dbReference type="Google" id="ProtNLM"/>
    </source>
</evidence>
<dbReference type="PANTHER" id="PTHR43591:SF24">
    <property type="entry name" value="2-METHOXY-6-POLYPRENYL-1,4-BENZOQUINOL METHYLASE, MITOCHONDRIAL"/>
    <property type="match status" value="1"/>
</dbReference>
<name>A0A2B7YC08_9EURO</name>
<evidence type="ECO:0000313" key="2">
    <source>
        <dbReference type="Proteomes" id="UP000223968"/>
    </source>
</evidence>
<keyword evidence="2" id="KW-1185">Reference proteome</keyword>
<gene>
    <name evidence="1" type="ORF">AJ79_00755</name>
</gene>
<dbReference type="PANTHER" id="PTHR43591">
    <property type="entry name" value="METHYLTRANSFERASE"/>
    <property type="match status" value="1"/>
</dbReference>
<organism evidence="1 2">
    <name type="scientific">Helicocarpus griseus UAMH5409</name>
    <dbReference type="NCBI Taxonomy" id="1447875"/>
    <lineage>
        <taxon>Eukaryota</taxon>
        <taxon>Fungi</taxon>
        <taxon>Dikarya</taxon>
        <taxon>Ascomycota</taxon>
        <taxon>Pezizomycotina</taxon>
        <taxon>Eurotiomycetes</taxon>
        <taxon>Eurotiomycetidae</taxon>
        <taxon>Onygenales</taxon>
        <taxon>Ajellomycetaceae</taxon>
        <taxon>Helicocarpus</taxon>
    </lineage>
</organism>
<dbReference type="Proteomes" id="UP000223968">
    <property type="component" value="Unassembled WGS sequence"/>
</dbReference>
<protein>
    <recommendedName>
        <fullName evidence="3">Methyltransferase domain-containing protein</fullName>
    </recommendedName>
</protein>
<dbReference type="SUPFAM" id="SSF53335">
    <property type="entry name" value="S-adenosyl-L-methionine-dependent methyltransferases"/>
    <property type="match status" value="1"/>
</dbReference>
<comment type="caution">
    <text evidence="1">The sequence shown here is derived from an EMBL/GenBank/DDBJ whole genome shotgun (WGS) entry which is preliminary data.</text>
</comment>
<sequence>MCEKEYTAWEDITKSVTLSLNKYLEQNRRVRGAYKDEEQTSADDGMKIDRLELQHQLFHITLDGKLHLAPIAENPRDVLDIATGDPNWVFDFAARHPSASVVANDLSPARPKRATPNIVFQVGEANETWTYSQRFDYIHCRQNHRRIEEHRLFEQGLKFLKPGGWMEMQELCNPIVSDDGTLAEDSSLAKWAKLLVEASAKLKRPADNPRNYASWMQEAGFTNVQTVVHKWPINPWPEDEREKLKGLWNLYNVLERLEKFTTALLTKALGWGREEVHALLVDVRAEMQNEDVHAYFPV</sequence>
<dbReference type="EMBL" id="PDNB01000006">
    <property type="protein sequence ID" value="PGH18127.1"/>
    <property type="molecule type" value="Genomic_DNA"/>
</dbReference>
<dbReference type="STRING" id="1447875.A0A2B7YC08"/>
<dbReference type="InterPro" id="IPR029063">
    <property type="entry name" value="SAM-dependent_MTases_sf"/>
</dbReference>
<reference evidence="1 2" key="1">
    <citation type="submission" date="2017-10" db="EMBL/GenBank/DDBJ databases">
        <title>Comparative genomics in systemic dimorphic fungi from Ajellomycetaceae.</title>
        <authorList>
            <person name="Munoz J.F."/>
            <person name="Mcewen J.G."/>
            <person name="Clay O.K."/>
            <person name="Cuomo C.A."/>
        </authorList>
    </citation>
    <scope>NUCLEOTIDE SEQUENCE [LARGE SCALE GENOMIC DNA]</scope>
    <source>
        <strain evidence="1 2">UAMH5409</strain>
    </source>
</reference>
<dbReference type="OrthoDB" id="2013972at2759"/>
<accession>A0A2B7YC08</accession>